<dbReference type="OrthoDB" id="4062651at2759"/>
<feature type="region of interest" description="Disordered" evidence="11">
    <location>
        <begin position="483"/>
        <end position="556"/>
    </location>
</feature>
<evidence type="ECO:0000256" key="7">
    <source>
        <dbReference type="ARBA" id="ARBA00022840"/>
    </source>
</evidence>
<dbReference type="PROSITE" id="PS00107">
    <property type="entry name" value="PROTEIN_KINASE_ATP"/>
    <property type="match status" value="1"/>
</dbReference>
<comment type="catalytic activity">
    <reaction evidence="8">
        <text>L-threonyl-[protein] + ATP = O-phospho-L-threonyl-[protein] + ADP + H(+)</text>
        <dbReference type="Rhea" id="RHEA:46608"/>
        <dbReference type="Rhea" id="RHEA-COMP:11060"/>
        <dbReference type="Rhea" id="RHEA-COMP:11605"/>
        <dbReference type="ChEBI" id="CHEBI:15378"/>
        <dbReference type="ChEBI" id="CHEBI:30013"/>
        <dbReference type="ChEBI" id="CHEBI:30616"/>
        <dbReference type="ChEBI" id="CHEBI:61977"/>
        <dbReference type="ChEBI" id="CHEBI:456216"/>
        <dbReference type="EC" id="2.7.11.1"/>
    </reaction>
</comment>
<proteinExistence type="inferred from homology"/>
<dbReference type="InterPro" id="IPR008271">
    <property type="entry name" value="Ser/Thr_kinase_AS"/>
</dbReference>
<keyword evidence="6 13" id="KW-0418">Kinase</keyword>
<evidence type="ECO:0000256" key="9">
    <source>
        <dbReference type="ARBA" id="ARBA00048679"/>
    </source>
</evidence>
<dbReference type="AlphaFoldDB" id="A0A2B7WR07"/>
<gene>
    <name evidence="13" type="ORF">GX51_06469</name>
</gene>
<dbReference type="STRING" id="2060905.A0A2B7WR07"/>
<dbReference type="InterPro" id="IPR008984">
    <property type="entry name" value="SMAD_FHA_dom_sf"/>
</dbReference>
<evidence type="ECO:0000256" key="2">
    <source>
        <dbReference type="ARBA" id="ARBA00012513"/>
    </source>
</evidence>
<sequence length="556" mass="62449">MTSSKRNPYTIFSLVPLNQRAREVIADPENQHLTSTQANGIVVLDIGFHIRSRTQDTLATLGRGDDADIYVSGSMVSKIQCSFEIETESNVIMLYDRSYGQTTQVFGDDAVPFEHGRSRKVVVLDRVNTIIGMGGVARNLVQFKLRWHFDPLSMMNTVKDWKRALIPPVYKPRNARTIDESDTILGSRRVTRPHTATQGSLIMRYSILSIIGSGAFGQVHRAVDMDSGKLMAVKLLTPPGNRSEEALAGWRQSRYYSLKREVEAISHLSHPHIVEYIDSQGWGDEDGRVEIFMALKEGSLESLCLSGATFSKTALFNQMILALCYLADKDIIHRDIKPENILYVTAEYGHKFQLGDFGVCNATYQARTVIGTQLYMAPEVARGGEQTPKADVWSLFVTMVWTFDCQGFREKSRQFVNNADIYKAIDSIATSEDCVASIKEMAVQDPRGRASALDMLQKCRNSVAHGAPTPMDVDQIATPAFRRTPERTPEPGPVHQPRRPNLYDDDDDDDNNNNREEGRGLRRSARLATQRASLLSPDRPSMAKNKGPWWGERRWS</sequence>
<dbReference type="SUPFAM" id="SSF49879">
    <property type="entry name" value="SMAD/FHA domain"/>
    <property type="match status" value="1"/>
</dbReference>
<keyword evidence="5 10" id="KW-0547">Nucleotide-binding</keyword>
<reference evidence="13 14" key="1">
    <citation type="submission" date="2017-10" db="EMBL/GenBank/DDBJ databases">
        <title>Comparative genomics in systemic dimorphic fungi from Ajellomycetaceae.</title>
        <authorList>
            <person name="Munoz J.F."/>
            <person name="Mcewen J.G."/>
            <person name="Clay O.K."/>
            <person name="Cuomo C.A."/>
        </authorList>
    </citation>
    <scope>NUCLEOTIDE SEQUENCE [LARGE SCALE GENOMIC DNA]</scope>
    <source>
        <strain evidence="13 14">UAMH130</strain>
    </source>
</reference>
<dbReference type="EMBL" id="PDNC01000107">
    <property type="protein sequence ID" value="PGG99052.1"/>
    <property type="molecule type" value="Genomic_DNA"/>
</dbReference>
<keyword evidence="7 10" id="KW-0067">ATP-binding</keyword>
<dbReference type="InterPro" id="IPR017441">
    <property type="entry name" value="Protein_kinase_ATP_BS"/>
</dbReference>
<evidence type="ECO:0000256" key="8">
    <source>
        <dbReference type="ARBA" id="ARBA00047899"/>
    </source>
</evidence>
<dbReference type="SUPFAM" id="SSF56112">
    <property type="entry name" value="Protein kinase-like (PK-like)"/>
    <property type="match status" value="1"/>
</dbReference>
<dbReference type="SMART" id="SM00220">
    <property type="entry name" value="S_TKc"/>
    <property type="match status" value="1"/>
</dbReference>
<dbReference type="InterPro" id="IPR050660">
    <property type="entry name" value="NEK_Ser/Thr_kinase"/>
</dbReference>
<comment type="caution">
    <text evidence="13">The sequence shown here is derived from an EMBL/GenBank/DDBJ whole genome shotgun (WGS) entry which is preliminary data.</text>
</comment>
<evidence type="ECO:0000256" key="3">
    <source>
        <dbReference type="ARBA" id="ARBA00022527"/>
    </source>
</evidence>
<name>A0A2B7WR07_9EURO</name>
<evidence type="ECO:0000256" key="4">
    <source>
        <dbReference type="ARBA" id="ARBA00022679"/>
    </source>
</evidence>
<dbReference type="EC" id="2.7.11.1" evidence="2"/>
<dbReference type="PROSITE" id="PS50011">
    <property type="entry name" value="PROTEIN_KINASE_DOM"/>
    <property type="match status" value="1"/>
</dbReference>
<comment type="similarity">
    <text evidence="1">Belongs to the protein kinase superfamily. NEK Ser/Thr protein kinase family. NIMA subfamily.</text>
</comment>
<evidence type="ECO:0000313" key="13">
    <source>
        <dbReference type="EMBL" id="PGG99052.1"/>
    </source>
</evidence>
<comment type="catalytic activity">
    <reaction evidence="9">
        <text>L-seryl-[protein] + ATP = O-phospho-L-seryl-[protein] + ADP + H(+)</text>
        <dbReference type="Rhea" id="RHEA:17989"/>
        <dbReference type="Rhea" id="RHEA-COMP:9863"/>
        <dbReference type="Rhea" id="RHEA-COMP:11604"/>
        <dbReference type="ChEBI" id="CHEBI:15378"/>
        <dbReference type="ChEBI" id="CHEBI:29999"/>
        <dbReference type="ChEBI" id="CHEBI:30616"/>
        <dbReference type="ChEBI" id="CHEBI:83421"/>
        <dbReference type="ChEBI" id="CHEBI:456216"/>
        <dbReference type="EC" id="2.7.11.1"/>
    </reaction>
</comment>
<dbReference type="PROSITE" id="PS00108">
    <property type="entry name" value="PROTEIN_KINASE_ST"/>
    <property type="match status" value="1"/>
</dbReference>
<dbReference type="GO" id="GO:0004674">
    <property type="term" value="F:protein serine/threonine kinase activity"/>
    <property type="evidence" value="ECO:0007669"/>
    <property type="project" value="UniProtKB-KW"/>
</dbReference>
<evidence type="ECO:0000256" key="5">
    <source>
        <dbReference type="ARBA" id="ARBA00022741"/>
    </source>
</evidence>
<dbReference type="GO" id="GO:0005524">
    <property type="term" value="F:ATP binding"/>
    <property type="evidence" value="ECO:0007669"/>
    <property type="project" value="UniProtKB-UniRule"/>
</dbReference>
<dbReference type="PANTHER" id="PTHR43671:SF98">
    <property type="entry name" value="SERINE_THREONINE-PROTEIN KINASE NEK11"/>
    <property type="match status" value="1"/>
</dbReference>
<dbReference type="Pfam" id="PF00069">
    <property type="entry name" value="Pkinase"/>
    <property type="match status" value="1"/>
</dbReference>
<evidence type="ECO:0000256" key="11">
    <source>
        <dbReference type="SAM" id="MobiDB-lite"/>
    </source>
</evidence>
<keyword evidence="4" id="KW-0808">Transferase</keyword>
<evidence type="ECO:0000313" key="14">
    <source>
        <dbReference type="Proteomes" id="UP000224080"/>
    </source>
</evidence>
<organism evidence="13 14">
    <name type="scientific">Blastomyces parvus</name>
    <dbReference type="NCBI Taxonomy" id="2060905"/>
    <lineage>
        <taxon>Eukaryota</taxon>
        <taxon>Fungi</taxon>
        <taxon>Dikarya</taxon>
        <taxon>Ascomycota</taxon>
        <taxon>Pezizomycotina</taxon>
        <taxon>Eurotiomycetes</taxon>
        <taxon>Eurotiomycetidae</taxon>
        <taxon>Onygenales</taxon>
        <taxon>Ajellomycetaceae</taxon>
        <taxon>Blastomyces</taxon>
    </lineage>
</organism>
<evidence type="ECO:0000259" key="12">
    <source>
        <dbReference type="PROSITE" id="PS50011"/>
    </source>
</evidence>
<accession>A0A2B7WR07</accession>
<feature type="domain" description="Protein kinase" evidence="12">
    <location>
        <begin position="205"/>
        <end position="463"/>
    </location>
</feature>
<dbReference type="Gene3D" id="1.10.510.10">
    <property type="entry name" value="Transferase(Phosphotransferase) domain 1"/>
    <property type="match status" value="1"/>
</dbReference>
<evidence type="ECO:0000256" key="1">
    <source>
        <dbReference type="ARBA" id="ARBA00010886"/>
    </source>
</evidence>
<feature type="binding site" evidence="10">
    <location>
        <position position="234"/>
    </location>
    <ligand>
        <name>ATP</name>
        <dbReference type="ChEBI" id="CHEBI:30616"/>
    </ligand>
</feature>
<evidence type="ECO:0000256" key="6">
    <source>
        <dbReference type="ARBA" id="ARBA00022777"/>
    </source>
</evidence>
<dbReference type="InterPro" id="IPR000719">
    <property type="entry name" value="Prot_kinase_dom"/>
</dbReference>
<dbReference type="InterPro" id="IPR011009">
    <property type="entry name" value="Kinase-like_dom_sf"/>
</dbReference>
<evidence type="ECO:0000256" key="10">
    <source>
        <dbReference type="PROSITE-ProRule" id="PRU10141"/>
    </source>
</evidence>
<keyword evidence="3 13" id="KW-0723">Serine/threonine-protein kinase</keyword>
<keyword evidence="14" id="KW-1185">Reference proteome</keyword>
<dbReference type="PANTHER" id="PTHR43671">
    <property type="entry name" value="SERINE/THREONINE-PROTEIN KINASE NEK"/>
    <property type="match status" value="1"/>
</dbReference>
<dbReference type="Proteomes" id="UP000224080">
    <property type="component" value="Unassembled WGS sequence"/>
</dbReference>
<protein>
    <recommendedName>
        <fullName evidence="2">non-specific serine/threonine protein kinase</fullName>
        <ecNumber evidence="2">2.7.11.1</ecNumber>
    </recommendedName>
</protein>